<evidence type="ECO:0000256" key="1">
    <source>
        <dbReference type="ARBA" id="ARBA00004141"/>
    </source>
</evidence>
<dbReference type="AlphaFoldDB" id="A0A1V6UHG2"/>
<keyword evidence="2" id="KW-0813">Transport</keyword>
<evidence type="ECO:0000259" key="8">
    <source>
        <dbReference type="PROSITE" id="PS50850"/>
    </source>
</evidence>
<feature type="transmembrane region" description="Helical" evidence="7">
    <location>
        <begin position="59"/>
        <end position="85"/>
    </location>
</feature>
<evidence type="ECO:0000313" key="9">
    <source>
        <dbReference type="EMBL" id="OQE37861.1"/>
    </source>
</evidence>
<sequence>MSSIKEDASHVSNGEEGDLKKLDTAHGDEAIKVLAAYDGDQTWTPEEENKLRNKIDMKLLPVLCITYAFLYADKVLLGQAALFGIKDDLQLNSGNRFSMASSIFYLGFILGAYPVTVLAQRFPIERVASLAIIVWGTTLIVTPACTNFRGLYAQRFFLGFTEAGISPIFMMIVGGWYKKDEQSLRMGAWYSCTGYVSIFSPLVNYALGHLGGAFSPWFYMYFLAGGLTILCGVLIYFVLPSDPIRAKGFNDRERFIAVSRMRTNNSGVRNTHFKGSQAIELLTDIKFWLIFFYALCGMFANAPISTFQAIIIDGFGFNPLNSLLLMIPSGVYAGTMMLITTYLAYKFPGWRAYLVIMSQLVTMTAAIMLWLLPRSELGALLFACYILTTTGAGYAVTMGLFLANNAGYTKRSLASSGLYIGYSLGNFAGPQVFRHEDSPHYNLGFIVVVITAIIAGLLVLVYRIICSMENRRRDKMGTLEGFEHAYEDDLTDNMSLPIPRGPHSPDYLPNWEGDVASKPKFYYAASS</sequence>
<dbReference type="Proteomes" id="UP000191500">
    <property type="component" value="Unassembled WGS sequence"/>
</dbReference>
<protein>
    <recommendedName>
        <fullName evidence="8">Major facilitator superfamily (MFS) profile domain-containing protein</fullName>
    </recommendedName>
</protein>
<keyword evidence="4 7" id="KW-1133">Transmembrane helix</keyword>
<dbReference type="PANTHER" id="PTHR43791">
    <property type="entry name" value="PERMEASE-RELATED"/>
    <property type="match status" value="1"/>
</dbReference>
<feature type="transmembrane region" description="Helical" evidence="7">
    <location>
        <begin position="413"/>
        <end position="433"/>
    </location>
</feature>
<comment type="subcellular location">
    <subcellularLocation>
        <location evidence="1">Membrane</location>
        <topology evidence="1">Multi-pass membrane protein</topology>
    </subcellularLocation>
</comment>
<accession>A0A1V6UHG2</accession>
<evidence type="ECO:0000256" key="2">
    <source>
        <dbReference type="ARBA" id="ARBA00022448"/>
    </source>
</evidence>
<keyword evidence="5 7" id="KW-0472">Membrane</keyword>
<gene>
    <name evidence="9" type="ORF">PENCOP_c009G01890</name>
</gene>
<dbReference type="EMBL" id="MDDG01000009">
    <property type="protein sequence ID" value="OQE37861.1"/>
    <property type="molecule type" value="Genomic_DNA"/>
</dbReference>
<dbReference type="InterPro" id="IPR036259">
    <property type="entry name" value="MFS_trans_sf"/>
</dbReference>
<keyword evidence="3 7" id="KW-0812">Transmembrane</keyword>
<evidence type="ECO:0000313" key="10">
    <source>
        <dbReference type="Proteomes" id="UP000191500"/>
    </source>
</evidence>
<proteinExistence type="predicted"/>
<organism evidence="9 10">
    <name type="scientific">Penicillium coprophilum</name>
    <dbReference type="NCBI Taxonomy" id="36646"/>
    <lineage>
        <taxon>Eukaryota</taxon>
        <taxon>Fungi</taxon>
        <taxon>Dikarya</taxon>
        <taxon>Ascomycota</taxon>
        <taxon>Pezizomycotina</taxon>
        <taxon>Eurotiomycetes</taxon>
        <taxon>Eurotiomycetidae</taxon>
        <taxon>Eurotiales</taxon>
        <taxon>Aspergillaceae</taxon>
        <taxon>Penicillium</taxon>
    </lineage>
</organism>
<comment type="caution">
    <text evidence="9">The sequence shown here is derived from an EMBL/GenBank/DDBJ whole genome shotgun (WGS) entry which is preliminary data.</text>
</comment>
<evidence type="ECO:0000256" key="5">
    <source>
        <dbReference type="ARBA" id="ARBA00023136"/>
    </source>
</evidence>
<dbReference type="GO" id="GO:0022857">
    <property type="term" value="F:transmembrane transporter activity"/>
    <property type="evidence" value="ECO:0007669"/>
    <property type="project" value="InterPro"/>
</dbReference>
<feature type="transmembrane region" description="Helical" evidence="7">
    <location>
        <begin position="156"/>
        <end position="176"/>
    </location>
</feature>
<dbReference type="InterPro" id="IPR020846">
    <property type="entry name" value="MFS_dom"/>
</dbReference>
<feature type="transmembrane region" description="Helical" evidence="7">
    <location>
        <begin position="127"/>
        <end position="144"/>
    </location>
</feature>
<evidence type="ECO:0000256" key="7">
    <source>
        <dbReference type="SAM" id="Phobius"/>
    </source>
</evidence>
<name>A0A1V6UHG2_9EURO</name>
<feature type="transmembrane region" description="Helical" evidence="7">
    <location>
        <begin position="378"/>
        <end position="401"/>
    </location>
</feature>
<dbReference type="SUPFAM" id="SSF103473">
    <property type="entry name" value="MFS general substrate transporter"/>
    <property type="match status" value="1"/>
</dbReference>
<dbReference type="PANTHER" id="PTHR43791:SF35">
    <property type="entry name" value="MAJOR FACILITATOR SUPERFAMILY (MFS) PROFILE DOMAIN-CONTAINING PROTEIN"/>
    <property type="match status" value="1"/>
</dbReference>
<reference evidence="10" key="1">
    <citation type="journal article" date="2017" name="Nat. Microbiol.">
        <title>Global analysis of biosynthetic gene clusters reveals vast potential of secondary metabolite production in Penicillium species.</title>
        <authorList>
            <person name="Nielsen J.C."/>
            <person name="Grijseels S."/>
            <person name="Prigent S."/>
            <person name="Ji B."/>
            <person name="Dainat J."/>
            <person name="Nielsen K.F."/>
            <person name="Frisvad J.C."/>
            <person name="Workman M."/>
            <person name="Nielsen J."/>
        </authorList>
    </citation>
    <scope>NUCLEOTIDE SEQUENCE [LARGE SCALE GENOMIC DNA]</scope>
    <source>
        <strain evidence="10">IBT 31321</strain>
    </source>
</reference>
<dbReference type="InterPro" id="IPR011701">
    <property type="entry name" value="MFS"/>
</dbReference>
<feature type="region of interest" description="Disordered" evidence="6">
    <location>
        <begin position="1"/>
        <end position="20"/>
    </location>
</feature>
<dbReference type="PROSITE" id="PS50850">
    <property type="entry name" value="MFS"/>
    <property type="match status" value="1"/>
</dbReference>
<evidence type="ECO:0000256" key="4">
    <source>
        <dbReference type="ARBA" id="ARBA00022989"/>
    </source>
</evidence>
<dbReference type="STRING" id="36646.A0A1V6UHG2"/>
<dbReference type="GO" id="GO:0016020">
    <property type="term" value="C:membrane"/>
    <property type="evidence" value="ECO:0007669"/>
    <property type="project" value="UniProtKB-SubCell"/>
</dbReference>
<feature type="transmembrane region" description="Helical" evidence="7">
    <location>
        <begin position="97"/>
        <end position="115"/>
    </location>
</feature>
<feature type="transmembrane region" description="Helical" evidence="7">
    <location>
        <begin position="445"/>
        <end position="465"/>
    </location>
</feature>
<feature type="transmembrane region" description="Helical" evidence="7">
    <location>
        <begin position="219"/>
        <end position="239"/>
    </location>
</feature>
<feature type="domain" description="Major facilitator superfamily (MFS) profile" evidence="8">
    <location>
        <begin position="59"/>
        <end position="467"/>
    </location>
</feature>
<feature type="transmembrane region" description="Helical" evidence="7">
    <location>
        <begin position="287"/>
        <end position="311"/>
    </location>
</feature>
<dbReference type="Gene3D" id="1.20.1250.20">
    <property type="entry name" value="MFS general substrate transporter like domains"/>
    <property type="match status" value="2"/>
</dbReference>
<evidence type="ECO:0000256" key="6">
    <source>
        <dbReference type="SAM" id="MobiDB-lite"/>
    </source>
</evidence>
<feature type="transmembrane region" description="Helical" evidence="7">
    <location>
        <begin position="323"/>
        <end position="345"/>
    </location>
</feature>
<keyword evidence="10" id="KW-1185">Reference proteome</keyword>
<dbReference type="Pfam" id="PF07690">
    <property type="entry name" value="MFS_1"/>
    <property type="match status" value="1"/>
</dbReference>
<evidence type="ECO:0000256" key="3">
    <source>
        <dbReference type="ARBA" id="ARBA00022692"/>
    </source>
</evidence>
<feature type="transmembrane region" description="Helical" evidence="7">
    <location>
        <begin position="352"/>
        <end position="372"/>
    </location>
</feature>
<feature type="transmembrane region" description="Helical" evidence="7">
    <location>
        <begin position="188"/>
        <end position="207"/>
    </location>
</feature>